<dbReference type="InterPro" id="IPR029068">
    <property type="entry name" value="Glyas_Bleomycin-R_OHBP_Dase"/>
</dbReference>
<sequence>MTVVLNHTIVPAADHRAAADFFAGIMGLERLEPQGASGHFEPVRVNDSLTLEFMAVEDAQPHHLAFDVDAAEFDAILARIRERGVVFGSSPREPGNGRTDHPLCERGFFFSDESGNLYEVMSA</sequence>
<reference evidence="2 3" key="1">
    <citation type="journal article" date="2019" name="Int. J. Syst. Evol. Microbiol.">
        <title>The Global Catalogue of Microorganisms (GCM) 10K type strain sequencing project: providing services to taxonomists for standard genome sequencing and annotation.</title>
        <authorList>
            <consortium name="The Broad Institute Genomics Platform"/>
            <consortium name="The Broad Institute Genome Sequencing Center for Infectious Disease"/>
            <person name="Wu L."/>
            <person name="Ma J."/>
        </authorList>
    </citation>
    <scope>NUCLEOTIDE SEQUENCE [LARGE SCALE GENOMIC DNA]</scope>
    <source>
        <strain evidence="2 3">JCM 9383</strain>
    </source>
</reference>
<evidence type="ECO:0000313" key="3">
    <source>
        <dbReference type="Proteomes" id="UP001500979"/>
    </source>
</evidence>
<dbReference type="EMBL" id="BAAAUX010000001">
    <property type="protein sequence ID" value="GAA2774653.1"/>
    <property type="molecule type" value="Genomic_DNA"/>
</dbReference>
<dbReference type="CDD" id="cd08351">
    <property type="entry name" value="ChaP_like"/>
    <property type="match status" value="1"/>
</dbReference>
<dbReference type="Pfam" id="PF00903">
    <property type="entry name" value="Glyoxalase"/>
    <property type="match status" value="1"/>
</dbReference>
<gene>
    <name evidence="2" type="ORF">GCM10010470_03320</name>
</gene>
<evidence type="ECO:0000259" key="1">
    <source>
        <dbReference type="PROSITE" id="PS51819"/>
    </source>
</evidence>
<name>A0ABN3V1G1_9PSEU</name>
<dbReference type="Gene3D" id="3.10.180.10">
    <property type="entry name" value="2,3-Dihydroxybiphenyl 1,2-Dioxygenase, domain 1"/>
    <property type="match status" value="1"/>
</dbReference>
<dbReference type="SUPFAM" id="SSF54593">
    <property type="entry name" value="Glyoxalase/Bleomycin resistance protein/Dihydroxybiphenyl dioxygenase"/>
    <property type="match status" value="1"/>
</dbReference>
<proteinExistence type="predicted"/>
<evidence type="ECO:0000313" key="2">
    <source>
        <dbReference type="EMBL" id="GAA2774653.1"/>
    </source>
</evidence>
<dbReference type="PROSITE" id="PS51819">
    <property type="entry name" value="VOC"/>
    <property type="match status" value="1"/>
</dbReference>
<organism evidence="2 3">
    <name type="scientific">Saccharopolyspora taberi</name>
    <dbReference type="NCBI Taxonomy" id="60895"/>
    <lineage>
        <taxon>Bacteria</taxon>
        <taxon>Bacillati</taxon>
        <taxon>Actinomycetota</taxon>
        <taxon>Actinomycetes</taxon>
        <taxon>Pseudonocardiales</taxon>
        <taxon>Pseudonocardiaceae</taxon>
        <taxon>Saccharopolyspora</taxon>
    </lineage>
</organism>
<dbReference type="Proteomes" id="UP001500979">
    <property type="component" value="Unassembled WGS sequence"/>
</dbReference>
<keyword evidence="3" id="KW-1185">Reference proteome</keyword>
<comment type="caution">
    <text evidence="2">The sequence shown here is derived from an EMBL/GenBank/DDBJ whole genome shotgun (WGS) entry which is preliminary data.</text>
</comment>
<accession>A0ABN3V1G1</accession>
<dbReference type="InterPro" id="IPR004360">
    <property type="entry name" value="Glyas_Fos-R_dOase_dom"/>
</dbReference>
<dbReference type="RefSeq" id="WP_344677501.1">
    <property type="nucleotide sequence ID" value="NZ_BAAAUX010000001.1"/>
</dbReference>
<protein>
    <submittedName>
        <fullName evidence="2">VOC family protein</fullName>
    </submittedName>
</protein>
<dbReference type="InterPro" id="IPR037523">
    <property type="entry name" value="VOC_core"/>
</dbReference>
<feature type="domain" description="VOC" evidence="1">
    <location>
        <begin position="4"/>
        <end position="123"/>
    </location>
</feature>